<reference evidence="1" key="1">
    <citation type="submission" date="2020-10" db="EMBL/GenBank/DDBJ databases">
        <title>ChiBAC.</title>
        <authorList>
            <person name="Zenner C."/>
            <person name="Hitch T.C.A."/>
            <person name="Clavel T."/>
        </authorList>
    </citation>
    <scope>NUCLEOTIDE SEQUENCE</scope>
    <source>
        <strain evidence="1">DSM 107454</strain>
    </source>
</reference>
<dbReference type="AlphaFoldDB" id="A0A9D5M1Y9"/>
<comment type="caution">
    <text evidence="1">The sequence shown here is derived from an EMBL/GenBank/DDBJ whole genome shotgun (WGS) entry which is preliminary data.</text>
</comment>
<dbReference type="Proteomes" id="UP000806542">
    <property type="component" value="Unassembled WGS sequence"/>
</dbReference>
<gene>
    <name evidence="1" type="ORF">INF28_09300</name>
</gene>
<name>A0A9D5M1Y9_9FIRM</name>
<organism evidence="1 2">
    <name type="scientific">Ructibacterium gallinarum</name>
    <dbReference type="NCBI Taxonomy" id="2779355"/>
    <lineage>
        <taxon>Bacteria</taxon>
        <taxon>Bacillati</taxon>
        <taxon>Bacillota</taxon>
        <taxon>Clostridia</taxon>
        <taxon>Eubacteriales</taxon>
        <taxon>Oscillospiraceae</taxon>
        <taxon>Ructibacterium</taxon>
    </lineage>
</organism>
<evidence type="ECO:0000313" key="1">
    <source>
        <dbReference type="EMBL" id="MBE5040656.1"/>
    </source>
</evidence>
<dbReference type="RefSeq" id="WP_226393210.1">
    <property type="nucleotide sequence ID" value="NZ_JADCKB010000020.1"/>
</dbReference>
<dbReference type="EMBL" id="JADCKB010000020">
    <property type="protein sequence ID" value="MBE5040656.1"/>
    <property type="molecule type" value="Genomic_DNA"/>
</dbReference>
<keyword evidence="2" id="KW-1185">Reference proteome</keyword>
<protein>
    <submittedName>
        <fullName evidence="1">Uncharacterized protein</fullName>
    </submittedName>
</protein>
<accession>A0A9D5M1Y9</accession>
<sequence length="98" mass="10998">RSSFFPKSAATGRHFSGALRPKIPGAVFSSLYRLLLLLFPTKPTALREPCGRRIQLVGTNKFKKKTFSRNQNDTLNSTIKKLLSHKMIAVKIVGRDNI</sequence>
<proteinExistence type="predicted"/>
<evidence type="ECO:0000313" key="2">
    <source>
        <dbReference type="Proteomes" id="UP000806542"/>
    </source>
</evidence>
<feature type="non-terminal residue" evidence="1">
    <location>
        <position position="1"/>
    </location>
</feature>